<protein>
    <submittedName>
        <fullName evidence="1">Uncharacterized protein</fullName>
    </submittedName>
</protein>
<dbReference type="Proteomes" id="UP000499080">
    <property type="component" value="Unassembled WGS sequence"/>
</dbReference>
<dbReference type="AlphaFoldDB" id="A0A4Y2RQ06"/>
<gene>
    <name evidence="1" type="ORF">AVEN_106659_1</name>
</gene>
<comment type="caution">
    <text evidence="1">The sequence shown here is derived from an EMBL/GenBank/DDBJ whole genome shotgun (WGS) entry which is preliminary data.</text>
</comment>
<evidence type="ECO:0000313" key="1">
    <source>
        <dbReference type="EMBL" id="GBN77778.1"/>
    </source>
</evidence>
<reference evidence="1 2" key="1">
    <citation type="journal article" date="2019" name="Sci. Rep.">
        <title>Orb-weaving spider Araneus ventricosus genome elucidates the spidroin gene catalogue.</title>
        <authorList>
            <person name="Kono N."/>
            <person name="Nakamura H."/>
            <person name="Ohtoshi R."/>
            <person name="Moran D.A.P."/>
            <person name="Shinohara A."/>
            <person name="Yoshida Y."/>
            <person name="Fujiwara M."/>
            <person name="Mori M."/>
            <person name="Tomita M."/>
            <person name="Arakawa K."/>
        </authorList>
    </citation>
    <scope>NUCLEOTIDE SEQUENCE [LARGE SCALE GENOMIC DNA]</scope>
</reference>
<organism evidence="1 2">
    <name type="scientific">Araneus ventricosus</name>
    <name type="common">Orbweaver spider</name>
    <name type="synonym">Epeira ventricosa</name>
    <dbReference type="NCBI Taxonomy" id="182803"/>
    <lineage>
        <taxon>Eukaryota</taxon>
        <taxon>Metazoa</taxon>
        <taxon>Ecdysozoa</taxon>
        <taxon>Arthropoda</taxon>
        <taxon>Chelicerata</taxon>
        <taxon>Arachnida</taxon>
        <taxon>Araneae</taxon>
        <taxon>Araneomorphae</taxon>
        <taxon>Entelegynae</taxon>
        <taxon>Araneoidea</taxon>
        <taxon>Araneidae</taxon>
        <taxon>Araneus</taxon>
    </lineage>
</organism>
<name>A0A4Y2RQ06_ARAVE</name>
<proteinExistence type="predicted"/>
<dbReference type="EMBL" id="BGPR01017950">
    <property type="protein sequence ID" value="GBN77778.1"/>
    <property type="molecule type" value="Genomic_DNA"/>
</dbReference>
<sequence>MLTVTPLRSHSVTNRNSFSSLLTSAAPDQGLFCDHRSNSLRQIENSFGIAFILHLCFSTGPEAYSAQIWGLTANTRRKKIETPQNKILRIMTNASWFMRNEIIPND</sequence>
<keyword evidence="2" id="KW-1185">Reference proteome</keyword>
<accession>A0A4Y2RQ06</accession>
<evidence type="ECO:0000313" key="2">
    <source>
        <dbReference type="Proteomes" id="UP000499080"/>
    </source>
</evidence>